<sequence>MIARMVCCETAALRSGLPCDLGSGLLISLDKMDEENVPSPTRTDEQLVLVNQRLPIGKPIFSWIFKRCRRILSFVSQWTSCKTPTSSEPSLHQLMFL</sequence>
<reference evidence="1" key="2">
    <citation type="submission" date="2022-01" db="EMBL/GenBank/DDBJ databases">
        <authorList>
            <person name="Yamashiro T."/>
            <person name="Shiraishi A."/>
            <person name="Satake H."/>
            <person name="Nakayama K."/>
        </authorList>
    </citation>
    <scope>NUCLEOTIDE SEQUENCE</scope>
</reference>
<evidence type="ECO:0000313" key="1">
    <source>
        <dbReference type="EMBL" id="GJS99395.1"/>
    </source>
</evidence>
<evidence type="ECO:0000313" key="2">
    <source>
        <dbReference type="Proteomes" id="UP001151760"/>
    </source>
</evidence>
<organism evidence="1 2">
    <name type="scientific">Tanacetum coccineum</name>
    <dbReference type="NCBI Taxonomy" id="301880"/>
    <lineage>
        <taxon>Eukaryota</taxon>
        <taxon>Viridiplantae</taxon>
        <taxon>Streptophyta</taxon>
        <taxon>Embryophyta</taxon>
        <taxon>Tracheophyta</taxon>
        <taxon>Spermatophyta</taxon>
        <taxon>Magnoliopsida</taxon>
        <taxon>eudicotyledons</taxon>
        <taxon>Gunneridae</taxon>
        <taxon>Pentapetalae</taxon>
        <taxon>asterids</taxon>
        <taxon>campanulids</taxon>
        <taxon>Asterales</taxon>
        <taxon>Asteraceae</taxon>
        <taxon>Asteroideae</taxon>
        <taxon>Anthemideae</taxon>
        <taxon>Anthemidinae</taxon>
        <taxon>Tanacetum</taxon>
    </lineage>
</organism>
<accession>A0ABQ5AAP0</accession>
<comment type="caution">
    <text evidence="1">The sequence shown here is derived from an EMBL/GenBank/DDBJ whole genome shotgun (WGS) entry which is preliminary data.</text>
</comment>
<protein>
    <submittedName>
        <fullName evidence="1">Uncharacterized protein</fullName>
    </submittedName>
</protein>
<proteinExistence type="predicted"/>
<name>A0ABQ5AAP0_9ASTR</name>
<dbReference type="Proteomes" id="UP001151760">
    <property type="component" value="Unassembled WGS sequence"/>
</dbReference>
<gene>
    <name evidence="1" type="ORF">Tco_0820565</name>
</gene>
<reference evidence="1" key="1">
    <citation type="journal article" date="2022" name="Int. J. Mol. Sci.">
        <title>Draft Genome of Tanacetum Coccineum: Genomic Comparison of Closely Related Tanacetum-Family Plants.</title>
        <authorList>
            <person name="Yamashiro T."/>
            <person name="Shiraishi A."/>
            <person name="Nakayama K."/>
            <person name="Satake H."/>
        </authorList>
    </citation>
    <scope>NUCLEOTIDE SEQUENCE</scope>
</reference>
<keyword evidence="2" id="KW-1185">Reference proteome</keyword>
<dbReference type="EMBL" id="BQNB010012115">
    <property type="protein sequence ID" value="GJS99395.1"/>
    <property type="molecule type" value="Genomic_DNA"/>
</dbReference>